<dbReference type="EMBL" id="JAETXX010000001">
    <property type="protein sequence ID" value="MCF8713611.1"/>
    <property type="molecule type" value="Genomic_DNA"/>
</dbReference>
<dbReference type="PANTHER" id="PTHR35089">
    <property type="entry name" value="CHAPERONE PROTEIN SKP"/>
    <property type="match status" value="1"/>
</dbReference>
<comment type="caution">
    <text evidence="3">The sequence shown here is derived from an EMBL/GenBank/DDBJ whole genome shotgun (WGS) entry which is preliminary data.</text>
</comment>
<proteinExistence type="inferred from homology"/>
<evidence type="ECO:0000256" key="1">
    <source>
        <dbReference type="ARBA" id="ARBA00009091"/>
    </source>
</evidence>
<dbReference type="Gene3D" id="3.30.910.20">
    <property type="entry name" value="Skp domain"/>
    <property type="match status" value="1"/>
</dbReference>
<dbReference type="SMART" id="SM00935">
    <property type="entry name" value="OmpH"/>
    <property type="match status" value="1"/>
</dbReference>
<comment type="similarity">
    <text evidence="1">Belongs to the Skp family.</text>
</comment>
<keyword evidence="4" id="KW-1185">Reference proteome</keyword>
<organism evidence="3 4">
    <name type="scientific">Joostella atrarenae</name>
    <dbReference type="NCBI Taxonomy" id="679257"/>
    <lineage>
        <taxon>Bacteria</taxon>
        <taxon>Pseudomonadati</taxon>
        <taxon>Bacteroidota</taxon>
        <taxon>Flavobacteriia</taxon>
        <taxon>Flavobacteriales</taxon>
        <taxon>Flavobacteriaceae</taxon>
        <taxon>Joostella</taxon>
    </lineage>
</organism>
<dbReference type="InterPro" id="IPR024930">
    <property type="entry name" value="Skp_dom_sf"/>
</dbReference>
<protein>
    <submittedName>
        <fullName evidence="3">OmpH family outer membrane protein</fullName>
    </submittedName>
</protein>
<dbReference type="PANTHER" id="PTHR35089:SF1">
    <property type="entry name" value="CHAPERONE PROTEIN SKP"/>
    <property type="match status" value="1"/>
</dbReference>
<dbReference type="RefSeq" id="WP_236957577.1">
    <property type="nucleotide sequence ID" value="NZ_JAETXX010000001.1"/>
</dbReference>
<name>A0ABS9IZK4_9FLAO</name>
<accession>A0ABS9IZK4</accession>
<evidence type="ECO:0000313" key="4">
    <source>
        <dbReference type="Proteomes" id="UP000829517"/>
    </source>
</evidence>
<dbReference type="PROSITE" id="PS51257">
    <property type="entry name" value="PROKAR_LIPOPROTEIN"/>
    <property type="match status" value="1"/>
</dbReference>
<gene>
    <name evidence="3" type="ORF">JM658_02130</name>
</gene>
<dbReference type="InterPro" id="IPR005632">
    <property type="entry name" value="Chaperone_Skp"/>
</dbReference>
<keyword evidence="2" id="KW-0732">Signal</keyword>
<evidence type="ECO:0000313" key="3">
    <source>
        <dbReference type="EMBL" id="MCF8713611.1"/>
    </source>
</evidence>
<dbReference type="Pfam" id="PF03938">
    <property type="entry name" value="OmpH"/>
    <property type="match status" value="1"/>
</dbReference>
<dbReference type="Proteomes" id="UP000829517">
    <property type="component" value="Unassembled WGS sequence"/>
</dbReference>
<dbReference type="SUPFAM" id="SSF111384">
    <property type="entry name" value="OmpH-like"/>
    <property type="match status" value="1"/>
</dbReference>
<evidence type="ECO:0000256" key="2">
    <source>
        <dbReference type="ARBA" id="ARBA00022729"/>
    </source>
</evidence>
<reference evidence="3 4" key="1">
    <citation type="submission" date="2021-01" db="EMBL/GenBank/DDBJ databases">
        <title>Genome sequencing of Joostella atrarenae M1-2 (= KCTC 23194).</title>
        <authorList>
            <person name="Zakaria M.R."/>
            <person name="Lam M.Q."/>
            <person name="Chong C.S."/>
        </authorList>
    </citation>
    <scope>NUCLEOTIDE SEQUENCE [LARGE SCALE GENOMIC DNA]</scope>
    <source>
        <strain evidence="3 4">M1-2</strain>
    </source>
</reference>
<sequence length="170" mass="18969">MKKILLIAAVAFATISCQQNKIAFVDNGKLINEYQEKIDIEAKYKGQIETFDKRADSVAQAFQAEAQAFQAQADKLAQSVAQEKYSALMQKRQSVAQQLQLEEQKISQASQVEIDSLINKVRDFVKGYSKDKGYTFVLGANDAGSVLYGEESKDITDEVLKALNDEYKAK</sequence>